<dbReference type="AlphaFoldDB" id="A0A366HVU8"/>
<organism evidence="3 4">
    <name type="scientific">Roseimicrobium gellanilyticum</name>
    <dbReference type="NCBI Taxonomy" id="748857"/>
    <lineage>
        <taxon>Bacteria</taxon>
        <taxon>Pseudomonadati</taxon>
        <taxon>Verrucomicrobiota</taxon>
        <taxon>Verrucomicrobiia</taxon>
        <taxon>Verrucomicrobiales</taxon>
        <taxon>Verrucomicrobiaceae</taxon>
        <taxon>Roseimicrobium</taxon>
    </lineage>
</organism>
<reference evidence="3 4" key="1">
    <citation type="submission" date="2018-06" db="EMBL/GenBank/DDBJ databases">
        <title>Genomic Encyclopedia of Type Strains, Phase IV (KMG-IV): sequencing the most valuable type-strain genomes for metagenomic binning, comparative biology and taxonomic classification.</title>
        <authorList>
            <person name="Goeker M."/>
        </authorList>
    </citation>
    <scope>NUCLEOTIDE SEQUENCE [LARGE SCALE GENOMIC DNA]</scope>
    <source>
        <strain evidence="3 4">DSM 25532</strain>
    </source>
</reference>
<proteinExistence type="predicted"/>
<dbReference type="InterPro" id="IPR029063">
    <property type="entry name" value="SAM-dependent_MTases_sf"/>
</dbReference>
<keyword evidence="4" id="KW-1185">Reference proteome</keyword>
<evidence type="ECO:0000313" key="4">
    <source>
        <dbReference type="Proteomes" id="UP000253426"/>
    </source>
</evidence>
<dbReference type="CDD" id="cd02440">
    <property type="entry name" value="AdoMet_MTases"/>
    <property type="match status" value="1"/>
</dbReference>
<dbReference type="InterPro" id="IPR013216">
    <property type="entry name" value="Methyltransf_11"/>
</dbReference>
<evidence type="ECO:0000313" key="3">
    <source>
        <dbReference type="EMBL" id="RBP48040.1"/>
    </source>
</evidence>
<dbReference type="GO" id="GO:0032259">
    <property type="term" value="P:methylation"/>
    <property type="evidence" value="ECO:0007669"/>
    <property type="project" value="UniProtKB-KW"/>
</dbReference>
<protein>
    <submittedName>
        <fullName evidence="3">Methyltransferase family protein</fullName>
    </submittedName>
</protein>
<name>A0A366HVU8_9BACT</name>
<dbReference type="Pfam" id="PF08241">
    <property type="entry name" value="Methyltransf_11"/>
    <property type="match status" value="1"/>
</dbReference>
<gene>
    <name evidence="3" type="ORF">DES53_101840</name>
</gene>
<evidence type="ECO:0000256" key="1">
    <source>
        <dbReference type="SAM" id="MobiDB-lite"/>
    </source>
</evidence>
<dbReference type="GO" id="GO:0008757">
    <property type="term" value="F:S-adenosylmethionine-dependent methyltransferase activity"/>
    <property type="evidence" value="ECO:0007669"/>
    <property type="project" value="InterPro"/>
</dbReference>
<sequence length="340" mass="38162">MFGKISSKPADDKRPRPDEADKLANLKVQRDKAAQQRDRAREKIASLQSHLGHLEPVATAGWKKFACYEDYWEDQRLHKAEYEAERAFEAALWARRDSFGTSARCGVCRADAVFEVDSQWADERGPAWREKMQCRTCGLNTRLRAALQFLLNVAPPHTKPKIYATEQVTAFFQQLKQAYPDAMGSEYLSDGTSKGSESAQGIRHEDVTSLTFEDESFDALLTFEVLEHVPDWGAAIREFARVLKPGGLFWASFPFDLAATKMLVRATVSPLGEIIHHQPPEYHGDPINADGCLCYQVFGWDVMDALRGAGLVHLDVYSVWNPSLGLIGRGLHFVAGRKAF</sequence>
<feature type="region of interest" description="Disordered" evidence="1">
    <location>
        <begin position="1"/>
        <end position="35"/>
    </location>
</feature>
<dbReference type="RefSeq" id="WP_113956919.1">
    <property type="nucleotide sequence ID" value="NZ_QNRR01000001.1"/>
</dbReference>
<dbReference type="Proteomes" id="UP000253426">
    <property type="component" value="Unassembled WGS sequence"/>
</dbReference>
<accession>A0A366HVU8</accession>
<keyword evidence="3" id="KW-0489">Methyltransferase</keyword>
<feature type="compositionally biased region" description="Basic and acidic residues" evidence="1">
    <location>
        <begin position="9"/>
        <end position="35"/>
    </location>
</feature>
<comment type="caution">
    <text evidence="3">The sequence shown here is derived from an EMBL/GenBank/DDBJ whole genome shotgun (WGS) entry which is preliminary data.</text>
</comment>
<feature type="domain" description="Methyltransferase type 11" evidence="2">
    <location>
        <begin position="200"/>
        <end position="250"/>
    </location>
</feature>
<dbReference type="SUPFAM" id="SSF53335">
    <property type="entry name" value="S-adenosyl-L-methionine-dependent methyltransferases"/>
    <property type="match status" value="1"/>
</dbReference>
<evidence type="ECO:0000259" key="2">
    <source>
        <dbReference type="Pfam" id="PF08241"/>
    </source>
</evidence>
<keyword evidence="3" id="KW-0808">Transferase</keyword>
<dbReference type="EMBL" id="QNRR01000001">
    <property type="protein sequence ID" value="RBP48040.1"/>
    <property type="molecule type" value="Genomic_DNA"/>
</dbReference>
<dbReference type="Gene3D" id="3.40.50.150">
    <property type="entry name" value="Vaccinia Virus protein VP39"/>
    <property type="match status" value="1"/>
</dbReference>